<dbReference type="PANTHER" id="PTHR34980:SF2">
    <property type="entry name" value="INNER MEMBRANE PROTEIN YHAH-RELATED"/>
    <property type="match status" value="1"/>
</dbReference>
<dbReference type="OrthoDB" id="2285053at2"/>
<comment type="caution">
    <text evidence="3">The sequence shown here is derived from an EMBL/GenBank/DDBJ whole genome shotgun (WGS) entry which is preliminary data.</text>
</comment>
<reference evidence="2 5" key="2">
    <citation type="submission" date="2019-07" db="EMBL/GenBank/DDBJ databases">
        <title>Whole genome shotgun sequence of Lactobacillus siliginis NBRC 101315.</title>
        <authorList>
            <person name="Hosoyama A."/>
            <person name="Uohara A."/>
            <person name="Ohji S."/>
            <person name="Ichikawa N."/>
        </authorList>
    </citation>
    <scope>NUCLEOTIDE SEQUENCE [LARGE SCALE GENOMIC DNA]</scope>
    <source>
        <strain evidence="2 5">NBRC 101315</strain>
    </source>
</reference>
<feature type="transmembrane region" description="Helical" evidence="1">
    <location>
        <begin position="227"/>
        <end position="249"/>
    </location>
</feature>
<name>A0A0R2LBD0_9LACO</name>
<dbReference type="Proteomes" id="UP000051139">
    <property type="component" value="Unassembled WGS sequence"/>
</dbReference>
<evidence type="ECO:0008006" key="6">
    <source>
        <dbReference type="Google" id="ProtNLM"/>
    </source>
</evidence>
<keyword evidence="1" id="KW-1133">Transmembrane helix</keyword>
<dbReference type="Proteomes" id="UP000321429">
    <property type="component" value="Unassembled WGS sequence"/>
</dbReference>
<protein>
    <recommendedName>
        <fullName evidence="6">DUF805 domain-containing protein</fullName>
    </recommendedName>
</protein>
<evidence type="ECO:0000313" key="5">
    <source>
        <dbReference type="Proteomes" id="UP000321429"/>
    </source>
</evidence>
<dbReference type="PATRIC" id="fig|348151.3.peg.1379"/>
<accession>A0A0R2LBD0</accession>
<dbReference type="RefSeq" id="WP_057809580.1">
    <property type="nucleotide sequence ID" value="NZ_BJUD01000027.1"/>
</dbReference>
<reference evidence="3 4" key="1">
    <citation type="journal article" date="2015" name="Genome Announc.">
        <title>Expanding the biotechnology potential of lactobacilli through comparative genomics of 213 strains and associated genera.</title>
        <authorList>
            <person name="Sun Z."/>
            <person name="Harris H.M."/>
            <person name="McCann A."/>
            <person name="Guo C."/>
            <person name="Argimon S."/>
            <person name="Zhang W."/>
            <person name="Yang X."/>
            <person name="Jeffery I.B."/>
            <person name="Cooney J.C."/>
            <person name="Kagawa T.F."/>
            <person name="Liu W."/>
            <person name="Song Y."/>
            <person name="Salvetti E."/>
            <person name="Wrobel A."/>
            <person name="Rasinkangas P."/>
            <person name="Parkhill J."/>
            <person name="Rea M.C."/>
            <person name="O'Sullivan O."/>
            <person name="Ritari J."/>
            <person name="Douillard F.P."/>
            <person name="Paul Ross R."/>
            <person name="Yang R."/>
            <person name="Briner A.E."/>
            <person name="Felis G.E."/>
            <person name="de Vos W.M."/>
            <person name="Barrangou R."/>
            <person name="Klaenhammer T.R."/>
            <person name="Caufield P.W."/>
            <person name="Cui Y."/>
            <person name="Zhang H."/>
            <person name="O'Toole P.W."/>
        </authorList>
    </citation>
    <scope>NUCLEOTIDE SEQUENCE [LARGE SCALE GENOMIC DNA]</scope>
    <source>
        <strain evidence="3 4">DSM 22696</strain>
    </source>
</reference>
<evidence type="ECO:0000313" key="2">
    <source>
        <dbReference type="EMBL" id="GEK29001.1"/>
    </source>
</evidence>
<keyword evidence="1" id="KW-0472">Membrane</keyword>
<dbReference type="InterPro" id="IPR008523">
    <property type="entry name" value="DUF805"/>
</dbReference>
<keyword evidence="4" id="KW-1185">Reference proteome</keyword>
<proteinExistence type="predicted"/>
<sequence>MNIWANYVASWQQIFNYHGKTRRRDFWAGMIGILIATIVVATILSAGMTLGMGMASVSRTVLVIFLLAEFLQYLSMSVRRLHSIALPTNYQWLMLLPGVHMIILHALPEVDRDPRAPWYHMVDPDGQRTNLVVDRHGYIHGILGNAFATAWRDFFNFKGTVSRGNYLWTRVAWQLFGIVYGAALGLVTFIFLAGQIFRSIFGTLMQYPGMNPAIAAQSIDSHLSVPAMLLTVAFLIIASIPLWFPIISLTARRLHDQELNAAWVLLYLAGSIGSLILLLLTLLPAKPNQMKYPVADGGRLKTVSEKYHDEA</sequence>
<dbReference type="PANTHER" id="PTHR34980">
    <property type="entry name" value="INNER MEMBRANE PROTEIN-RELATED-RELATED"/>
    <property type="match status" value="1"/>
</dbReference>
<dbReference type="EMBL" id="JQCB01000004">
    <property type="protein sequence ID" value="KRN96378.1"/>
    <property type="molecule type" value="Genomic_DNA"/>
</dbReference>
<evidence type="ECO:0000313" key="3">
    <source>
        <dbReference type="EMBL" id="KRN96378.1"/>
    </source>
</evidence>
<dbReference type="STRING" id="348151.IV55_GL001341"/>
<feature type="transmembrane region" description="Helical" evidence="1">
    <location>
        <begin position="60"/>
        <end position="78"/>
    </location>
</feature>
<feature type="transmembrane region" description="Helical" evidence="1">
    <location>
        <begin position="26"/>
        <end position="48"/>
    </location>
</feature>
<feature type="transmembrane region" description="Helical" evidence="1">
    <location>
        <begin position="261"/>
        <end position="283"/>
    </location>
</feature>
<organism evidence="3 4">
    <name type="scientific">Furfurilactobacillus siliginis</name>
    <dbReference type="NCBI Taxonomy" id="348151"/>
    <lineage>
        <taxon>Bacteria</taxon>
        <taxon>Bacillati</taxon>
        <taxon>Bacillota</taxon>
        <taxon>Bacilli</taxon>
        <taxon>Lactobacillales</taxon>
        <taxon>Lactobacillaceae</taxon>
        <taxon>Furfurilactobacillus</taxon>
    </lineage>
</organism>
<keyword evidence="1" id="KW-0812">Transmembrane</keyword>
<dbReference type="Pfam" id="PF05656">
    <property type="entry name" value="DUF805"/>
    <property type="match status" value="2"/>
</dbReference>
<dbReference type="AlphaFoldDB" id="A0A0R2LBD0"/>
<gene>
    <name evidence="3" type="ORF">IV55_GL001341</name>
    <name evidence="2" type="ORF">LSI01_13120</name>
</gene>
<evidence type="ECO:0000256" key="1">
    <source>
        <dbReference type="SAM" id="Phobius"/>
    </source>
</evidence>
<dbReference type="GO" id="GO:0005886">
    <property type="term" value="C:plasma membrane"/>
    <property type="evidence" value="ECO:0007669"/>
    <property type="project" value="TreeGrafter"/>
</dbReference>
<dbReference type="EMBL" id="BJUD01000027">
    <property type="protein sequence ID" value="GEK29001.1"/>
    <property type="molecule type" value="Genomic_DNA"/>
</dbReference>
<feature type="transmembrane region" description="Helical" evidence="1">
    <location>
        <begin position="171"/>
        <end position="197"/>
    </location>
</feature>
<evidence type="ECO:0000313" key="4">
    <source>
        <dbReference type="Proteomes" id="UP000051139"/>
    </source>
</evidence>